<name>A0ABV6S3J2_9SPHN</name>
<comment type="caution">
    <text evidence="2">The sequence shown here is derived from an EMBL/GenBank/DDBJ whole genome shotgun (WGS) entry which is preliminary data.</text>
</comment>
<feature type="domain" description="Uracil-DNA glycosylase-like" evidence="1">
    <location>
        <begin position="109"/>
        <end position="205"/>
    </location>
</feature>
<dbReference type="SUPFAM" id="SSF52141">
    <property type="entry name" value="Uracil-DNA glycosylase-like"/>
    <property type="match status" value="1"/>
</dbReference>
<reference evidence="2 3" key="1">
    <citation type="submission" date="2024-09" db="EMBL/GenBank/DDBJ databases">
        <authorList>
            <person name="Sun Q."/>
            <person name="Mori K."/>
        </authorList>
    </citation>
    <scope>NUCLEOTIDE SEQUENCE [LARGE SCALE GENOMIC DNA]</scope>
    <source>
        <strain evidence="2 3">CICC 11035S</strain>
    </source>
</reference>
<protein>
    <submittedName>
        <fullName evidence="2">Uracil-DNA glycosylase family protein</fullName>
    </submittedName>
</protein>
<organism evidence="2 3">
    <name type="scientific">Novosphingobium clariflavum</name>
    <dbReference type="NCBI Taxonomy" id="2029884"/>
    <lineage>
        <taxon>Bacteria</taxon>
        <taxon>Pseudomonadati</taxon>
        <taxon>Pseudomonadota</taxon>
        <taxon>Alphaproteobacteria</taxon>
        <taxon>Sphingomonadales</taxon>
        <taxon>Sphingomonadaceae</taxon>
        <taxon>Novosphingobium</taxon>
    </lineage>
</organism>
<dbReference type="Gene3D" id="3.40.470.10">
    <property type="entry name" value="Uracil-DNA glycosylase-like domain"/>
    <property type="match status" value="1"/>
</dbReference>
<dbReference type="InterPro" id="IPR036895">
    <property type="entry name" value="Uracil-DNA_glycosylase-like_sf"/>
</dbReference>
<accession>A0ABV6S3J2</accession>
<evidence type="ECO:0000313" key="3">
    <source>
        <dbReference type="Proteomes" id="UP001589858"/>
    </source>
</evidence>
<dbReference type="Proteomes" id="UP001589858">
    <property type="component" value="Unassembled WGS sequence"/>
</dbReference>
<gene>
    <name evidence="2" type="ORF">ACFFF8_03355</name>
</gene>
<dbReference type="EMBL" id="JBHLTM010000016">
    <property type="protein sequence ID" value="MFC0683626.1"/>
    <property type="molecule type" value="Genomic_DNA"/>
</dbReference>
<dbReference type="RefSeq" id="WP_267220020.1">
    <property type="nucleotide sequence ID" value="NZ_JAPCWC010000006.1"/>
</dbReference>
<dbReference type="InterPro" id="IPR005122">
    <property type="entry name" value="Uracil-DNA_glycosylase-like"/>
</dbReference>
<proteinExistence type="predicted"/>
<dbReference type="Pfam" id="PF03167">
    <property type="entry name" value="UDG"/>
    <property type="match status" value="1"/>
</dbReference>
<evidence type="ECO:0000259" key="1">
    <source>
        <dbReference type="Pfam" id="PF03167"/>
    </source>
</evidence>
<keyword evidence="3" id="KW-1185">Reference proteome</keyword>
<sequence length="257" mass="28467">MRQVKTHAMDQAPNRQFLDDITAALNWWRGAGVDHDYLDDPREWIVPEEEQDENGDRLPPRRVPAAVQEVVVPTRIDPALLPADIDAFRAWWASETLLDDGGPTGRLMPEGKVGAKLMVVVETPEAEDRERLLSGPQGRLLDAMLAAFGTRREDVYLASALPRPDPVPNWRAAAERGVGDALARHVALAAPQRLIVLGGNVLPLIGHESPQRAAVLRQFQHEGLTIPLMAGWGLAALLQNPRAKASIWRAWLEWTKP</sequence>
<evidence type="ECO:0000313" key="2">
    <source>
        <dbReference type="EMBL" id="MFC0683626.1"/>
    </source>
</evidence>